<dbReference type="CDD" id="cd01392">
    <property type="entry name" value="HTH_LacI"/>
    <property type="match status" value="1"/>
</dbReference>
<proteinExistence type="predicted"/>
<dbReference type="InterPro" id="IPR028082">
    <property type="entry name" value="Peripla_BP_I"/>
</dbReference>
<keyword evidence="3" id="KW-0804">Transcription</keyword>
<dbReference type="InterPro" id="IPR010982">
    <property type="entry name" value="Lambda_DNA-bd_dom_sf"/>
</dbReference>
<comment type="caution">
    <text evidence="5">The sequence shown here is derived from an EMBL/GenBank/DDBJ whole genome shotgun (WGS) entry which is preliminary data.</text>
</comment>
<keyword evidence="2 5" id="KW-0238">DNA-binding</keyword>
<evidence type="ECO:0000256" key="2">
    <source>
        <dbReference type="ARBA" id="ARBA00023125"/>
    </source>
</evidence>
<dbReference type="InterPro" id="IPR046335">
    <property type="entry name" value="LacI/GalR-like_sensor"/>
</dbReference>
<evidence type="ECO:0000256" key="1">
    <source>
        <dbReference type="ARBA" id="ARBA00023015"/>
    </source>
</evidence>
<organism evidence="5 6">
    <name type="scientific">Acetobacter suratthaniensis</name>
    <dbReference type="NCBI Taxonomy" id="1502841"/>
    <lineage>
        <taxon>Bacteria</taxon>
        <taxon>Pseudomonadati</taxon>
        <taxon>Pseudomonadota</taxon>
        <taxon>Alphaproteobacteria</taxon>
        <taxon>Acetobacterales</taxon>
        <taxon>Acetobacteraceae</taxon>
        <taxon>Acetobacter</taxon>
    </lineage>
</organism>
<name>A0ABS3LP27_9PROT</name>
<dbReference type="EMBL" id="JAFVMG010000014">
    <property type="protein sequence ID" value="MBO1329119.1"/>
    <property type="molecule type" value="Genomic_DNA"/>
</dbReference>
<evidence type="ECO:0000259" key="4">
    <source>
        <dbReference type="PROSITE" id="PS50932"/>
    </source>
</evidence>
<dbReference type="InterPro" id="IPR000843">
    <property type="entry name" value="HTH_LacI"/>
</dbReference>
<feature type="domain" description="HTH lacI-type" evidence="4">
    <location>
        <begin position="14"/>
        <end position="68"/>
    </location>
</feature>
<dbReference type="SUPFAM" id="SSF47413">
    <property type="entry name" value="lambda repressor-like DNA-binding domains"/>
    <property type="match status" value="1"/>
</dbReference>
<dbReference type="PROSITE" id="PS50932">
    <property type="entry name" value="HTH_LACI_2"/>
    <property type="match status" value="1"/>
</dbReference>
<dbReference type="RefSeq" id="WP_207854984.1">
    <property type="nucleotide sequence ID" value="NZ_JAFVMG010000014.1"/>
</dbReference>
<accession>A0ABS3LP27</accession>
<dbReference type="Gene3D" id="3.40.50.2300">
    <property type="match status" value="2"/>
</dbReference>
<dbReference type="PANTHER" id="PTHR30146:SF33">
    <property type="entry name" value="TRANSCRIPTIONAL REGULATOR"/>
    <property type="match status" value="1"/>
</dbReference>
<gene>
    <name evidence="5" type="ORF">J2D75_11620</name>
</gene>
<dbReference type="Proteomes" id="UP000664399">
    <property type="component" value="Unassembled WGS sequence"/>
</dbReference>
<dbReference type="Pfam" id="PF13377">
    <property type="entry name" value="Peripla_BP_3"/>
    <property type="match status" value="1"/>
</dbReference>
<dbReference type="SMART" id="SM00354">
    <property type="entry name" value="HTH_LACI"/>
    <property type="match status" value="1"/>
</dbReference>
<sequence>MAGRKARSPVKGRATIKDVAAAANTSMISVSRAFRETSKVSSDLRIRIEQAAATLGYVPDRAASALASSRSMNVAVLIPSITNMVFMEVIAGINDILSPQGYQLITAATDYSPVEEHRLLRGLLSFRPDGVLLCGTDHLPQTFQLLTEPAVPVVHMMELHHRPGSYSVGFSQESGGAAVARHFLERGYERVGFVASQLDPRTMARGAGFQRIVEETMRVAPYVLTVPDRSSIELGARLTARALQECPDLNALFFCNDDLAQGALFYCQRHGINVPQQLAIAGFNDLPASAWIMPSLSTVATPRYEIGREAAKMLVDLMLGKEPANPSLDLGFTFIKRESS</sequence>
<reference evidence="5 6" key="1">
    <citation type="submission" date="2021-03" db="EMBL/GenBank/DDBJ databases">
        <title>The complete genome sequence of Acetobacter suratthaniensis TBRC 1719.</title>
        <authorList>
            <person name="Charoenyingcharoen P."/>
            <person name="Yukphan P."/>
        </authorList>
    </citation>
    <scope>NUCLEOTIDE SEQUENCE [LARGE SCALE GENOMIC DNA]</scope>
    <source>
        <strain evidence="5 6">TBRC 1719</strain>
    </source>
</reference>
<dbReference type="SUPFAM" id="SSF53822">
    <property type="entry name" value="Periplasmic binding protein-like I"/>
    <property type="match status" value="1"/>
</dbReference>
<evidence type="ECO:0000313" key="5">
    <source>
        <dbReference type="EMBL" id="MBO1329119.1"/>
    </source>
</evidence>
<dbReference type="Gene3D" id="1.10.260.40">
    <property type="entry name" value="lambda repressor-like DNA-binding domains"/>
    <property type="match status" value="1"/>
</dbReference>
<dbReference type="GO" id="GO:0003677">
    <property type="term" value="F:DNA binding"/>
    <property type="evidence" value="ECO:0007669"/>
    <property type="project" value="UniProtKB-KW"/>
</dbReference>
<protein>
    <submittedName>
        <fullName evidence="5">LacI family DNA-binding transcriptional regulator</fullName>
    </submittedName>
</protein>
<dbReference type="CDD" id="cd01575">
    <property type="entry name" value="PBP1_GntR"/>
    <property type="match status" value="1"/>
</dbReference>
<keyword evidence="6" id="KW-1185">Reference proteome</keyword>
<evidence type="ECO:0000313" key="6">
    <source>
        <dbReference type="Proteomes" id="UP000664399"/>
    </source>
</evidence>
<dbReference type="PANTHER" id="PTHR30146">
    <property type="entry name" value="LACI-RELATED TRANSCRIPTIONAL REPRESSOR"/>
    <property type="match status" value="1"/>
</dbReference>
<dbReference type="Pfam" id="PF00356">
    <property type="entry name" value="LacI"/>
    <property type="match status" value="1"/>
</dbReference>
<keyword evidence="1" id="KW-0805">Transcription regulation</keyword>
<evidence type="ECO:0000256" key="3">
    <source>
        <dbReference type="ARBA" id="ARBA00023163"/>
    </source>
</evidence>